<evidence type="ECO:0000256" key="1">
    <source>
        <dbReference type="ARBA" id="ARBA00005495"/>
    </source>
</evidence>
<evidence type="ECO:0000259" key="5">
    <source>
        <dbReference type="PROSITE" id="PS51891"/>
    </source>
</evidence>
<feature type="domain" description="CENP-V/GFA" evidence="5">
    <location>
        <begin position="7"/>
        <end position="119"/>
    </location>
</feature>
<name>A0ABV5JEW4_9RHOB</name>
<evidence type="ECO:0000313" key="7">
    <source>
        <dbReference type="Proteomes" id="UP001589683"/>
    </source>
</evidence>
<keyword evidence="2" id="KW-0479">Metal-binding</keyword>
<dbReference type="PANTHER" id="PTHR33337">
    <property type="entry name" value="GFA DOMAIN-CONTAINING PROTEIN"/>
    <property type="match status" value="1"/>
</dbReference>
<dbReference type="SUPFAM" id="SSF51316">
    <property type="entry name" value="Mss4-like"/>
    <property type="match status" value="1"/>
</dbReference>
<evidence type="ECO:0000256" key="3">
    <source>
        <dbReference type="ARBA" id="ARBA00022833"/>
    </source>
</evidence>
<dbReference type="PROSITE" id="PS51891">
    <property type="entry name" value="CENP_V_GFA"/>
    <property type="match status" value="1"/>
</dbReference>
<dbReference type="RefSeq" id="WP_213888651.1">
    <property type="nucleotide sequence ID" value="NZ_JAGFNU010000004.1"/>
</dbReference>
<dbReference type="InterPro" id="IPR011057">
    <property type="entry name" value="Mss4-like_sf"/>
</dbReference>
<organism evidence="6 7">
    <name type="scientific">Pseudohalocynthiibacter aestuariivivens</name>
    <dbReference type="NCBI Taxonomy" id="1591409"/>
    <lineage>
        <taxon>Bacteria</taxon>
        <taxon>Pseudomonadati</taxon>
        <taxon>Pseudomonadota</taxon>
        <taxon>Alphaproteobacteria</taxon>
        <taxon>Rhodobacterales</taxon>
        <taxon>Paracoccaceae</taxon>
        <taxon>Pseudohalocynthiibacter</taxon>
    </lineage>
</organism>
<dbReference type="InterPro" id="IPR006913">
    <property type="entry name" value="CENP-V/GFA"/>
</dbReference>
<gene>
    <name evidence="6" type="ORF">ACFFUT_08940</name>
</gene>
<sequence length="141" mass="15554">MANEMELTGRCMCGAVKIVATARKPTVAACHCNMCRQWSSGPFMGVNCQNAAFEGEESIGRTRSSDWAERGFCTKCGSNLFYHIIDSKDYQIAAGLFDDQSKLRMSLQVFTDSKPKFYEFSNETKMMTGAEVAASFGPSPK</sequence>
<evidence type="ECO:0000256" key="4">
    <source>
        <dbReference type="ARBA" id="ARBA00023239"/>
    </source>
</evidence>
<keyword evidence="7" id="KW-1185">Reference proteome</keyword>
<keyword evidence="4" id="KW-0456">Lyase</keyword>
<protein>
    <submittedName>
        <fullName evidence="6">GFA family protein</fullName>
    </submittedName>
</protein>
<reference evidence="6 7" key="1">
    <citation type="submission" date="2024-09" db="EMBL/GenBank/DDBJ databases">
        <authorList>
            <person name="Sun Q."/>
            <person name="Mori K."/>
        </authorList>
    </citation>
    <scope>NUCLEOTIDE SEQUENCE [LARGE SCALE GENOMIC DNA]</scope>
    <source>
        <strain evidence="6 7">CECT 8726</strain>
    </source>
</reference>
<comment type="similarity">
    <text evidence="1">Belongs to the Gfa family.</text>
</comment>
<accession>A0ABV5JEW4</accession>
<dbReference type="EMBL" id="JBHMEA010000033">
    <property type="protein sequence ID" value="MFB9231909.1"/>
    <property type="molecule type" value="Genomic_DNA"/>
</dbReference>
<dbReference type="Proteomes" id="UP001589683">
    <property type="component" value="Unassembled WGS sequence"/>
</dbReference>
<dbReference type="PANTHER" id="PTHR33337:SF40">
    <property type="entry name" value="CENP-V_GFA DOMAIN-CONTAINING PROTEIN-RELATED"/>
    <property type="match status" value="1"/>
</dbReference>
<dbReference type="Gene3D" id="3.90.1590.10">
    <property type="entry name" value="glutathione-dependent formaldehyde- activating enzyme (gfa)"/>
    <property type="match status" value="1"/>
</dbReference>
<proteinExistence type="inferred from homology"/>
<comment type="caution">
    <text evidence="6">The sequence shown here is derived from an EMBL/GenBank/DDBJ whole genome shotgun (WGS) entry which is preliminary data.</text>
</comment>
<keyword evidence="3" id="KW-0862">Zinc</keyword>
<evidence type="ECO:0000313" key="6">
    <source>
        <dbReference type="EMBL" id="MFB9231909.1"/>
    </source>
</evidence>
<evidence type="ECO:0000256" key="2">
    <source>
        <dbReference type="ARBA" id="ARBA00022723"/>
    </source>
</evidence>
<dbReference type="Pfam" id="PF04828">
    <property type="entry name" value="GFA"/>
    <property type="match status" value="1"/>
</dbReference>